<reference evidence="4 5" key="1">
    <citation type="submission" date="2016-03" db="EMBL/GenBank/DDBJ databases">
        <title>Niastella vici sp. nov., isolated from farmland soil.</title>
        <authorList>
            <person name="Chen L."/>
            <person name="Wang D."/>
            <person name="Yang S."/>
            <person name="Wang G."/>
        </authorList>
    </citation>
    <scope>NUCLEOTIDE SEQUENCE [LARGE SCALE GENOMIC DNA]</scope>
    <source>
        <strain evidence="4 5">DJ57</strain>
    </source>
</reference>
<dbReference type="InterPro" id="IPR002068">
    <property type="entry name" value="A-crystallin/Hsp20_dom"/>
</dbReference>
<organism evidence="4 5">
    <name type="scientific">Niastella vici</name>
    <dbReference type="NCBI Taxonomy" id="1703345"/>
    <lineage>
        <taxon>Bacteria</taxon>
        <taxon>Pseudomonadati</taxon>
        <taxon>Bacteroidota</taxon>
        <taxon>Chitinophagia</taxon>
        <taxon>Chitinophagales</taxon>
        <taxon>Chitinophagaceae</taxon>
        <taxon>Niastella</taxon>
    </lineage>
</organism>
<name>A0A1V9FZM7_9BACT</name>
<evidence type="ECO:0000313" key="5">
    <source>
        <dbReference type="Proteomes" id="UP000192796"/>
    </source>
</evidence>
<dbReference type="AlphaFoldDB" id="A0A1V9FZM7"/>
<comment type="caution">
    <text evidence="4">The sequence shown here is derived from an EMBL/GenBank/DDBJ whole genome shotgun (WGS) entry which is preliminary data.</text>
</comment>
<dbReference type="CDD" id="cd06464">
    <property type="entry name" value="ACD_sHsps-like"/>
    <property type="match status" value="1"/>
</dbReference>
<keyword evidence="5" id="KW-1185">Reference proteome</keyword>
<dbReference type="PROSITE" id="PS01031">
    <property type="entry name" value="SHSP"/>
    <property type="match status" value="1"/>
</dbReference>
<dbReference type="Gene3D" id="2.60.40.790">
    <property type="match status" value="1"/>
</dbReference>
<protein>
    <recommendedName>
        <fullName evidence="3">SHSP domain-containing protein</fullName>
    </recommendedName>
</protein>
<gene>
    <name evidence="4" type="ORF">A3860_22820</name>
</gene>
<evidence type="ECO:0000259" key="3">
    <source>
        <dbReference type="PROSITE" id="PS01031"/>
    </source>
</evidence>
<sequence length="150" mass="17569">MQLQVITVVKNPKYHYTGASIYPGIYQPVFTREQEPIQVKNSKPPVNIIEFPDYYQIEMPVPGFQNNNFFIKTQGCSLLIVARKEFSNAIEEAHYHLHGFRYQYITRNIDLPHDADTEFGTAEYKNGVLYIYVYKTSCPMQNNQNFIIVY</sequence>
<dbReference type="EMBL" id="LVYD01000044">
    <property type="protein sequence ID" value="OQP63777.1"/>
    <property type="molecule type" value="Genomic_DNA"/>
</dbReference>
<dbReference type="InterPro" id="IPR008978">
    <property type="entry name" value="HSP20-like_chaperone"/>
</dbReference>
<proteinExistence type="inferred from homology"/>
<feature type="domain" description="SHSP" evidence="3">
    <location>
        <begin position="37"/>
        <end position="150"/>
    </location>
</feature>
<dbReference type="SUPFAM" id="SSF49764">
    <property type="entry name" value="HSP20-like chaperones"/>
    <property type="match status" value="1"/>
</dbReference>
<evidence type="ECO:0000256" key="1">
    <source>
        <dbReference type="PROSITE-ProRule" id="PRU00285"/>
    </source>
</evidence>
<accession>A0A1V9FZM7</accession>
<comment type="similarity">
    <text evidence="1 2">Belongs to the small heat shock protein (HSP20) family.</text>
</comment>
<evidence type="ECO:0000256" key="2">
    <source>
        <dbReference type="RuleBase" id="RU003616"/>
    </source>
</evidence>
<evidence type="ECO:0000313" key="4">
    <source>
        <dbReference type="EMBL" id="OQP63777.1"/>
    </source>
</evidence>
<dbReference type="Proteomes" id="UP000192796">
    <property type="component" value="Unassembled WGS sequence"/>
</dbReference>
<dbReference type="Pfam" id="PF00011">
    <property type="entry name" value="HSP20"/>
    <property type="match status" value="1"/>
</dbReference>
<dbReference type="STRING" id="1703345.A3860_22820"/>